<dbReference type="InterPro" id="IPR011334">
    <property type="entry name" value="UDP-acyl_GlcNac_deAcase_C"/>
</dbReference>
<evidence type="ECO:0000256" key="5">
    <source>
        <dbReference type="ARBA" id="ARBA00022516"/>
    </source>
</evidence>
<comment type="catalytic activity">
    <reaction evidence="11">
        <text>a UDP-3-O-[(3R)-3-hydroxyacyl]-N-acetyl-alpha-D-glucosamine + H2O = a UDP-3-O-[(3R)-3-hydroxyacyl]-alpha-D-glucosamine + acetate</text>
        <dbReference type="Rhea" id="RHEA:67816"/>
        <dbReference type="ChEBI" id="CHEBI:15377"/>
        <dbReference type="ChEBI" id="CHEBI:30089"/>
        <dbReference type="ChEBI" id="CHEBI:137740"/>
        <dbReference type="ChEBI" id="CHEBI:173225"/>
        <dbReference type="EC" id="3.5.1.108"/>
    </reaction>
</comment>
<dbReference type="InterPro" id="IPR015870">
    <property type="entry name" value="UDP-acyl_N-AcGlcN_deAcase_N"/>
</dbReference>
<dbReference type="EMBL" id="MWBQ01000094">
    <property type="protein sequence ID" value="OQA57255.1"/>
    <property type="molecule type" value="Genomic_DNA"/>
</dbReference>
<dbReference type="GO" id="GO:0009245">
    <property type="term" value="P:lipid A biosynthetic process"/>
    <property type="evidence" value="ECO:0007669"/>
    <property type="project" value="UniProtKB-KW"/>
</dbReference>
<keyword evidence="8 12" id="KW-0378">Hydrolase</keyword>
<dbReference type="Proteomes" id="UP000485569">
    <property type="component" value="Unassembled WGS sequence"/>
</dbReference>
<evidence type="ECO:0000256" key="4">
    <source>
        <dbReference type="ARBA" id="ARBA00012745"/>
    </source>
</evidence>
<keyword evidence="9" id="KW-0862">Zinc</keyword>
<evidence type="ECO:0000256" key="3">
    <source>
        <dbReference type="ARBA" id="ARBA00005002"/>
    </source>
</evidence>
<dbReference type="EC" id="3.5.1.108" evidence="4"/>
<evidence type="ECO:0000256" key="7">
    <source>
        <dbReference type="ARBA" id="ARBA00022723"/>
    </source>
</evidence>
<accession>A0A1V5SS01</accession>
<evidence type="ECO:0000256" key="6">
    <source>
        <dbReference type="ARBA" id="ARBA00022556"/>
    </source>
</evidence>
<dbReference type="InterPro" id="IPR004463">
    <property type="entry name" value="UDP-acyl_GlcNac_deAcase"/>
</dbReference>
<dbReference type="GO" id="GO:0016020">
    <property type="term" value="C:membrane"/>
    <property type="evidence" value="ECO:0007669"/>
    <property type="project" value="GOC"/>
</dbReference>
<dbReference type="Gene3D" id="3.30.230.20">
    <property type="entry name" value="lpxc deacetylase, domain 1"/>
    <property type="match status" value="1"/>
</dbReference>
<proteinExistence type="predicted"/>
<dbReference type="PANTHER" id="PTHR33694">
    <property type="entry name" value="UDP-3-O-ACYL-N-ACETYLGLUCOSAMINE DEACETYLASE 1, MITOCHONDRIAL-RELATED"/>
    <property type="match status" value="1"/>
</dbReference>
<comment type="pathway">
    <text evidence="3">Glycolipid biosynthesis; lipid IV(A) biosynthesis; lipid IV(A) from (3R)-3-hydroxytetradecanoyl-[acyl-carrier-protein] and UDP-N-acetyl-alpha-D-glucosamine: step 2/6.</text>
</comment>
<dbReference type="GO" id="GO:0103117">
    <property type="term" value="F:UDP-3-O-acyl-N-acetylglucosamine deacetylase activity"/>
    <property type="evidence" value="ECO:0007669"/>
    <property type="project" value="UniProtKB-EC"/>
</dbReference>
<dbReference type="AlphaFoldDB" id="A0A1V5SS01"/>
<dbReference type="SUPFAM" id="SSF54211">
    <property type="entry name" value="Ribosomal protein S5 domain 2-like"/>
    <property type="match status" value="2"/>
</dbReference>
<organism evidence="12">
    <name type="scientific">Candidatus Atribacter allofermentans</name>
    <dbReference type="NCBI Taxonomy" id="1852833"/>
    <lineage>
        <taxon>Bacteria</taxon>
        <taxon>Pseudomonadati</taxon>
        <taxon>Atribacterota</taxon>
        <taxon>Atribacteria</taxon>
        <taxon>Atribacterales</taxon>
        <taxon>Atribacteraceae</taxon>
        <taxon>Atribacter</taxon>
    </lineage>
</organism>
<evidence type="ECO:0000313" key="12">
    <source>
        <dbReference type="EMBL" id="OQA57255.1"/>
    </source>
</evidence>
<keyword evidence="10" id="KW-0443">Lipid metabolism</keyword>
<evidence type="ECO:0000256" key="1">
    <source>
        <dbReference type="ARBA" id="ARBA00001947"/>
    </source>
</evidence>
<dbReference type="Gene3D" id="3.30.1700.10">
    <property type="entry name" value="lpxc deacetylase, domain 2"/>
    <property type="match status" value="1"/>
</dbReference>
<evidence type="ECO:0000256" key="8">
    <source>
        <dbReference type="ARBA" id="ARBA00022801"/>
    </source>
</evidence>
<keyword evidence="6" id="KW-0441">Lipid A biosynthesis</keyword>
<dbReference type="PANTHER" id="PTHR33694:SF1">
    <property type="entry name" value="UDP-3-O-ACYL-N-ACETYLGLUCOSAMINE DEACETYLASE 1, MITOCHONDRIAL-RELATED"/>
    <property type="match status" value="1"/>
</dbReference>
<comment type="caution">
    <text evidence="12">The sequence shown here is derived from an EMBL/GenBank/DDBJ whole genome shotgun (WGS) entry which is preliminary data.</text>
</comment>
<evidence type="ECO:0000256" key="2">
    <source>
        <dbReference type="ARBA" id="ARBA00002923"/>
    </source>
</evidence>
<reference evidence="12" key="1">
    <citation type="submission" date="2017-02" db="EMBL/GenBank/DDBJ databases">
        <title>Delving into the versatile metabolic prowess of the omnipresent phylum Bacteroidetes.</title>
        <authorList>
            <person name="Nobu M.K."/>
            <person name="Mei R."/>
            <person name="Narihiro T."/>
            <person name="Kuroda K."/>
            <person name="Liu W.-T."/>
        </authorList>
    </citation>
    <scope>NUCLEOTIDE SEQUENCE</scope>
    <source>
        <strain evidence="12">ADurb.Bin276</strain>
    </source>
</reference>
<keyword evidence="7" id="KW-0479">Metal-binding</keyword>
<evidence type="ECO:0000256" key="10">
    <source>
        <dbReference type="ARBA" id="ARBA00023098"/>
    </source>
</evidence>
<dbReference type="UniPathway" id="UPA00359">
    <property type="reaction ID" value="UER00478"/>
</dbReference>
<comment type="function">
    <text evidence="2">Catalyzes the hydrolysis of UDP-3-O-myristoyl-N-acetylglucosamine to form UDP-3-O-myristoylglucosamine and acetate, the committed step in lipid A biosynthesis.</text>
</comment>
<evidence type="ECO:0000256" key="9">
    <source>
        <dbReference type="ARBA" id="ARBA00022833"/>
    </source>
</evidence>
<keyword evidence="5" id="KW-0444">Lipid biosynthesis</keyword>
<evidence type="ECO:0000256" key="11">
    <source>
        <dbReference type="ARBA" id="ARBA00024535"/>
    </source>
</evidence>
<dbReference type="Pfam" id="PF03331">
    <property type="entry name" value="LpxC"/>
    <property type="match status" value="1"/>
</dbReference>
<comment type="cofactor">
    <cofactor evidence="1">
        <name>Zn(2+)</name>
        <dbReference type="ChEBI" id="CHEBI:29105"/>
    </cofactor>
</comment>
<gene>
    <name evidence="12" type="primary">lpxC</name>
    <name evidence="12" type="ORF">BWY41_01314</name>
</gene>
<protein>
    <recommendedName>
        <fullName evidence="4">UDP-3-O-acyl-N-acetylglucosamine deacetylase</fullName>
        <ecNumber evidence="4">3.5.1.108</ecNumber>
    </recommendedName>
</protein>
<dbReference type="InterPro" id="IPR020568">
    <property type="entry name" value="Ribosomal_Su5_D2-typ_SF"/>
</dbReference>
<name>A0A1V5SS01_9BACT</name>
<sequence>MAKDQEFGKKSVQILISSKKQKTISRSFSIVGKGLHYGRDTRVEVHPAKVDQGIVFQVFQNHIDRIIPAHFNHLHSGNRNSTLTKEGISLSTVEHFLAAAWGADVDNLLVKVEGEELPAGEGSCSLWVENLNRVGYEEQKLNRAYFQIQEILEVSNRGRYLFALPSDFFKVTYFLDYFCGSTFALCVTFSDNEGGFCQIAKARTFAFKDDVQQIIHAGLGKGVRESALILNEKGQSDKKFNIEGEPAYHKIIDLIGDLMLIGHRVVGHFIGIRSGHSMNHQMVKLIARKARLFNE</sequence>
<dbReference type="GO" id="GO:0046872">
    <property type="term" value="F:metal ion binding"/>
    <property type="evidence" value="ECO:0007669"/>
    <property type="project" value="UniProtKB-KW"/>
</dbReference>